<dbReference type="EMBL" id="QFQP01000065">
    <property type="protein sequence ID" value="PZR04060.1"/>
    <property type="molecule type" value="Genomic_DNA"/>
</dbReference>
<evidence type="ECO:0000313" key="2">
    <source>
        <dbReference type="Proteomes" id="UP000249061"/>
    </source>
</evidence>
<reference evidence="1 2" key="1">
    <citation type="submission" date="2017-08" db="EMBL/GenBank/DDBJ databases">
        <title>Infants hospitalized years apart are colonized by the same room-sourced microbial strains.</title>
        <authorList>
            <person name="Brooks B."/>
            <person name="Olm M.R."/>
            <person name="Firek B.A."/>
            <person name="Baker R."/>
            <person name="Thomas B.C."/>
            <person name="Morowitz M.J."/>
            <person name="Banfield J.F."/>
        </authorList>
    </citation>
    <scope>NUCLEOTIDE SEQUENCE [LARGE SCALE GENOMIC DNA]</scope>
    <source>
        <strain evidence="1">S2_003_000_R2_14</strain>
    </source>
</reference>
<dbReference type="AlphaFoldDB" id="A0A2W5SNB2"/>
<sequence length="108" mass="11974">MRAESDQIERIFEARTSLAALSCRSSAELFSTTAQDFSRPFPTLYATCAVPENDTATYEIVFSELKSPEGSKLGRPARGDAVVSVTWDEDSRVHSSGCNVWYESQLPF</sequence>
<comment type="caution">
    <text evidence="1">The sequence shown here is derived from an EMBL/GenBank/DDBJ whole genome shotgun (WGS) entry which is preliminary data.</text>
</comment>
<protein>
    <submittedName>
        <fullName evidence="1">Uncharacterized protein</fullName>
    </submittedName>
</protein>
<name>A0A2W5SNB2_9BACT</name>
<proteinExistence type="predicted"/>
<evidence type="ECO:0000313" key="1">
    <source>
        <dbReference type="EMBL" id="PZR04060.1"/>
    </source>
</evidence>
<organism evidence="1 2">
    <name type="scientific">Archangium gephyra</name>
    <dbReference type="NCBI Taxonomy" id="48"/>
    <lineage>
        <taxon>Bacteria</taxon>
        <taxon>Pseudomonadati</taxon>
        <taxon>Myxococcota</taxon>
        <taxon>Myxococcia</taxon>
        <taxon>Myxococcales</taxon>
        <taxon>Cystobacterineae</taxon>
        <taxon>Archangiaceae</taxon>
        <taxon>Archangium</taxon>
    </lineage>
</organism>
<accession>A0A2W5SNB2</accession>
<dbReference type="Proteomes" id="UP000249061">
    <property type="component" value="Unassembled WGS sequence"/>
</dbReference>
<gene>
    <name evidence="1" type="ORF">DI536_34885</name>
</gene>